<evidence type="ECO:0000256" key="1">
    <source>
        <dbReference type="ARBA" id="ARBA00009437"/>
    </source>
</evidence>
<evidence type="ECO:0000259" key="5">
    <source>
        <dbReference type="PROSITE" id="PS50931"/>
    </source>
</evidence>
<dbReference type="PANTHER" id="PTHR30118:SF6">
    <property type="entry name" value="HTH-TYPE TRANSCRIPTIONAL REGULATOR LEUO"/>
    <property type="match status" value="1"/>
</dbReference>
<name>A0ABT5CAI1_9BACT</name>
<keyword evidence="2" id="KW-0805">Transcription regulation</keyword>
<dbReference type="Pfam" id="PF03466">
    <property type="entry name" value="LysR_substrate"/>
    <property type="match status" value="1"/>
</dbReference>
<evidence type="ECO:0000256" key="3">
    <source>
        <dbReference type="ARBA" id="ARBA00023125"/>
    </source>
</evidence>
<dbReference type="InterPro" id="IPR005119">
    <property type="entry name" value="LysR_subst-bd"/>
</dbReference>
<dbReference type="SUPFAM" id="SSF53850">
    <property type="entry name" value="Periplasmic binding protein-like II"/>
    <property type="match status" value="1"/>
</dbReference>
<dbReference type="Gene3D" id="3.40.190.10">
    <property type="entry name" value="Periplasmic binding protein-like II"/>
    <property type="match status" value="2"/>
</dbReference>
<dbReference type="InterPro" id="IPR050389">
    <property type="entry name" value="LysR-type_TF"/>
</dbReference>
<gene>
    <name evidence="6" type="ORF">POL72_36935</name>
</gene>
<dbReference type="Pfam" id="PF00126">
    <property type="entry name" value="HTH_1"/>
    <property type="match status" value="1"/>
</dbReference>
<reference evidence="6 7" key="1">
    <citation type="submission" date="2023-01" db="EMBL/GenBank/DDBJ databases">
        <title>Minimal conservation of predation-associated metabolite biosynthetic gene clusters underscores biosynthetic potential of Myxococcota including descriptions for ten novel species: Archangium lansinium sp. nov., Myxococcus landrumus sp. nov., Nannocystis bai.</title>
        <authorList>
            <person name="Ahearne A."/>
            <person name="Stevens C."/>
            <person name="Dowd S."/>
        </authorList>
    </citation>
    <scope>NUCLEOTIDE SEQUENCE [LARGE SCALE GENOMIC DNA]</scope>
    <source>
        <strain evidence="6 7">WIWO2</strain>
    </source>
</reference>
<dbReference type="RefSeq" id="WP_272101510.1">
    <property type="nucleotide sequence ID" value="NZ_JAQNDK010000004.1"/>
</dbReference>
<dbReference type="InterPro" id="IPR000847">
    <property type="entry name" value="LysR_HTH_N"/>
</dbReference>
<keyword evidence="3" id="KW-0238">DNA-binding</keyword>
<evidence type="ECO:0000313" key="7">
    <source>
        <dbReference type="Proteomes" id="UP001217485"/>
    </source>
</evidence>
<dbReference type="InterPro" id="IPR036390">
    <property type="entry name" value="WH_DNA-bd_sf"/>
</dbReference>
<dbReference type="PANTHER" id="PTHR30118">
    <property type="entry name" value="HTH-TYPE TRANSCRIPTIONAL REGULATOR LEUO-RELATED"/>
    <property type="match status" value="1"/>
</dbReference>
<dbReference type="SUPFAM" id="SSF46785">
    <property type="entry name" value="Winged helix' DNA-binding domain"/>
    <property type="match status" value="1"/>
</dbReference>
<dbReference type="Gene3D" id="1.10.10.10">
    <property type="entry name" value="Winged helix-like DNA-binding domain superfamily/Winged helix DNA-binding domain"/>
    <property type="match status" value="1"/>
</dbReference>
<keyword evidence="4" id="KW-0804">Transcription</keyword>
<evidence type="ECO:0000256" key="2">
    <source>
        <dbReference type="ARBA" id="ARBA00023015"/>
    </source>
</evidence>
<sequence length="306" mass="34382">MNAPPLPRLRAVDLNLLTVLDVVLTERNVTRAAERLGMTQPAVSSALGRLRLLFNDDLFVRRGKEMAPTPRALALAGPIRKALDLIHASFAHTGAFDCTASRTFRLGISDLGEAILLPRFLQWLEQLGARVRLDICREPGASLQNEMRLGKVELVLDHIVIPGDEFRRTRVLDVELVSLVRQDHPTVGPSLTLDEYMALEHVIIEPREGQTNLAEQIQALVGRSRCVRAQVPRYLSMPFIVSQSNLVCTLPLPLARLFEQHFPVRVVSCPLPIQPIPLFMMWHACQDGDPAHEWLRRSLIELCSRI</sequence>
<dbReference type="EMBL" id="JAQNDK010000004">
    <property type="protein sequence ID" value="MDC0683375.1"/>
    <property type="molecule type" value="Genomic_DNA"/>
</dbReference>
<dbReference type="Proteomes" id="UP001217485">
    <property type="component" value="Unassembled WGS sequence"/>
</dbReference>
<comment type="caution">
    <text evidence="6">The sequence shown here is derived from an EMBL/GenBank/DDBJ whole genome shotgun (WGS) entry which is preliminary data.</text>
</comment>
<feature type="domain" description="HTH lysR-type" evidence="5">
    <location>
        <begin position="12"/>
        <end position="69"/>
    </location>
</feature>
<dbReference type="InterPro" id="IPR036388">
    <property type="entry name" value="WH-like_DNA-bd_sf"/>
</dbReference>
<dbReference type="CDD" id="cd08459">
    <property type="entry name" value="PBP2_DntR_NahR_LinR_like"/>
    <property type="match status" value="1"/>
</dbReference>
<organism evidence="6 7">
    <name type="scientific">Sorangium atrum</name>
    <dbReference type="NCBI Taxonomy" id="2995308"/>
    <lineage>
        <taxon>Bacteria</taxon>
        <taxon>Pseudomonadati</taxon>
        <taxon>Myxococcota</taxon>
        <taxon>Polyangia</taxon>
        <taxon>Polyangiales</taxon>
        <taxon>Polyangiaceae</taxon>
        <taxon>Sorangium</taxon>
    </lineage>
</organism>
<proteinExistence type="inferred from homology"/>
<comment type="similarity">
    <text evidence="1">Belongs to the LysR transcriptional regulatory family.</text>
</comment>
<dbReference type="PRINTS" id="PR00039">
    <property type="entry name" value="HTHLYSR"/>
</dbReference>
<keyword evidence="7" id="KW-1185">Reference proteome</keyword>
<evidence type="ECO:0000256" key="4">
    <source>
        <dbReference type="ARBA" id="ARBA00023163"/>
    </source>
</evidence>
<accession>A0ABT5CAI1</accession>
<protein>
    <submittedName>
        <fullName evidence="6">LysR family transcriptional regulator</fullName>
    </submittedName>
</protein>
<dbReference type="PROSITE" id="PS50931">
    <property type="entry name" value="HTH_LYSR"/>
    <property type="match status" value="1"/>
</dbReference>
<evidence type="ECO:0000313" key="6">
    <source>
        <dbReference type="EMBL" id="MDC0683375.1"/>
    </source>
</evidence>